<accession>A0A1Y2E9Y3</accession>
<organism evidence="2 3">
    <name type="scientific">Pseudomassariella vexata</name>
    <dbReference type="NCBI Taxonomy" id="1141098"/>
    <lineage>
        <taxon>Eukaryota</taxon>
        <taxon>Fungi</taxon>
        <taxon>Dikarya</taxon>
        <taxon>Ascomycota</taxon>
        <taxon>Pezizomycotina</taxon>
        <taxon>Sordariomycetes</taxon>
        <taxon>Xylariomycetidae</taxon>
        <taxon>Amphisphaeriales</taxon>
        <taxon>Pseudomassariaceae</taxon>
        <taxon>Pseudomassariella</taxon>
    </lineage>
</organism>
<comment type="caution">
    <text evidence="2">The sequence shown here is derived from an EMBL/GenBank/DDBJ whole genome shotgun (WGS) entry which is preliminary data.</text>
</comment>
<sequence length="157" mass="17212">MMLTTGHPPRIFTRGDLRVRDTLIDLFEQYFQNDGPATGSQVTKGRYDLYIKNDMALNEIARLDLIWPTSNVVLTSFGPHSKFILARPCCSPSVMKSIMPSSNLLPTRKIQKELKTGNTQPSSSSNVANAPSSCAPSKKPNAISPTPLAFAKSYPTP</sequence>
<proteinExistence type="predicted"/>
<feature type="compositionally biased region" description="Low complexity" evidence="1">
    <location>
        <begin position="121"/>
        <end position="137"/>
    </location>
</feature>
<gene>
    <name evidence="2" type="ORF">BCR38DRAFT_481882</name>
</gene>
<dbReference type="Proteomes" id="UP000193689">
    <property type="component" value="Unassembled WGS sequence"/>
</dbReference>
<dbReference type="RefSeq" id="XP_040718677.1">
    <property type="nucleotide sequence ID" value="XM_040863423.1"/>
</dbReference>
<feature type="region of interest" description="Disordered" evidence="1">
    <location>
        <begin position="115"/>
        <end position="157"/>
    </location>
</feature>
<dbReference type="InParanoid" id="A0A1Y2E9Y3"/>
<dbReference type="GeneID" id="63779635"/>
<protein>
    <submittedName>
        <fullName evidence="2">Uncharacterized protein</fullName>
    </submittedName>
</protein>
<evidence type="ECO:0000313" key="3">
    <source>
        <dbReference type="Proteomes" id="UP000193689"/>
    </source>
</evidence>
<dbReference type="EMBL" id="MCFJ01000003">
    <property type="protein sequence ID" value="ORY68390.1"/>
    <property type="molecule type" value="Genomic_DNA"/>
</dbReference>
<evidence type="ECO:0000256" key="1">
    <source>
        <dbReference type="SAM" id="MobiDB-lite"/>
    </source>
</evidence>
<evidence type="ECO:0000313" key="2">
    <source>
        <dbReference type="EMBL" id="ORY68390.1"/>
    </source>
</evidence>
<keyword evidence="3" id="KW-1185">Reference proteome</keyword>
<dbReference type="AlphaFoldDB" id="A0A1Y2E9Y3"/>
<name>A0A1Y2E9Y3_9PEZI</name>
<reference evidence="2 3" key="1">
    <citation type="submission" date="2016-07" db="EMBL/GenBank/DDBJ databases">
        <title>Pervasive Adenine N6-methylation of Active Genes in Fungi.</title>
        <authorList>
            <consortium name="DOE Joint Genome Institute"/>
            <person name="Mondo S.J."/>
            <person name="Dannebaum R.O."/>
            <person name="Kuo R.C."/>
            <person name="Labutti K."/>
            <person name="Haridas S."/>
            <person name="Kuo A."/>
            <person name="Salamov A."/>
            <person name="Ahrendt S.R."/>
            <person name="Lipzen A."/>
            <person name="Sullivan W."/>
            <person name="Andreopoulos W.B."/>
            <person name="Clum A."/>
            <person name="Lindquist E."/>
            <person name="Daum C."/>
            <person name="Ramamoorthy G.K."/>
            <person name="Gryganskyi A."/>
            <person name="Culley D."/>
            <person name="Magnuson J.K."/>
            <person name="James T.Y."/>
            <person name="O'Malley M.A."/>
            <person name="Stajich J.E."/>
            <person name="Spatafora J.W."/>
            <person name="Visel A."/>
            <person name="Grigoriev I.V."/>
        </authorList>
    </citation>
    <scope>NUCLEOTIDE SEQUENCE [LARGE SCALE GENOMIC DNA]</scope>
    <source>
        <strain evidence="2 3">CBS 129021</strain>
    </source>
</reference>